<evidence type="ECO:0000313" key="9">
    <source>
        <dbReference type="Proteomes" id="UP000886998"/>
    </source>
</evidence>
<evidence type="ECO:0000256" key="7">
    <source>
        <dbReference type="SAM" id="MobiDB-lite"/>
    </source>
</evidence>
<evidence type="ECO:0000256" key="3">
    <source>
        <dbReference type="ARBA" id="ARBA00022989"/>
    </source>
</evidence>
<dbReference type="OrthoDB" id="201595at2759"/>
<dbReference type="GO" id="GO:0005886">
    <property type="term" value="C:plasma membrane"/>
    <property type="evidence" value="ECO:0007669"/>
    <property type="project" value="UniProtKB-SubCell"/>
</dbReference>
<evidence type="ECO:0000256" key="2">
    <source>
        <dbReference type="ARBA" id="ARBA00022692"/>
    </source>
</evidence>
<dbReference type="Proteomes" id="UP000886998">
    <property type="component" value="Unassembled WGS sequence"/>
</dbReference>
<feature type="region of interest" description="Disordered" evidence="7">
    <location>
        <begin position="488"/>
        <end position="508"/>
    </location>
</feature>
<keyword evidence="6" id="KW-0813">Transport</keyword>
<protein>
    <recommendedName>
        <fullName evidence="6">Bestrophin homolog</fullName>
    </recommendedName>
</protein>
<reference evidence="8" key="1">
    <citation type="submission" date="2020-08" db="EMBL/GenBank/DDBJ databases">
        <title>Multicomponent nature underlies the extraordinary mechanical properties of spider dragline silk.</title>
        <authorList>
            <person name="Kono N."/>
            <person name="Nakamura H."/>
            <person name="Mori M."/>
            <person name="Yoshida Y."/>
            <person name="Ohtoshi R."/>
            <person name="Malay A.D."/>
            <person name="Moran D.A.P."/>
            <person name="Tomita M."/>
            <person name="Numata K."/>
            <person name="Arakawa K."/>
        </authorList>
    </citation>
    <scope>NUCLEOTIDE SEQUENCE</scope>
</reference>
<evidence type="ECO:0000313" key="8">
    <source>
        <dbReference type="EMBL" id="GFY39557.1"/>
    </source>
</evidence>
<keyword evidence="2 6" id="KW-0812">Transmembrane</keyword>
<keyword evidence="6" id="KW-1003">Cell membrane</keyword>
<gene>
    <name evidence="8" type="primary">BEST3</name>
    <name evidence="8" type="ORF">TNIN_293941</name>
</gene>
<comment type="function">
    <text evidence="6">Forms chloride channels.</text>
</comment>
<accession>A0A8X7BR45</accession>
<dbReference type="AlphaFoldDB" id="A0A8X7BR45"/>
<evidence type="ECO:0000256" key="5">
    <source>
        <dbReference type="ARBA" id="ARBA00034769"/>
    </source>
</evidence>
<keyword evidence="9" id="KW-1185">Reference proteome</keyword>
<comment type="subcellular location">
    <subcellularLocation>
        <location evidence="6">Cell membrane</location>
        <topology evidence="6">Multi-pass membrane protein</topology>
    </subcellularLocation>
    <subcellularLocation>
        <location evidence="1">Membrane</location>
    </subcellularLocation>
</comment>
<comment type="similarity">
    <text evidence="5 6">Belongs to the anion channel-forming bestrophin (TC 1.A.46) family. Calcium-sensitive chloride channel subfamily.</text>
</comment>
<name>A0A8X7BR45_9ARAC</name>
<feature type="transmembrane region" description="Helical" evidence="6">
    <location>
        <begin position="31"/>
        <end position="50"/>
    </location>
</feature>
<keyword evidence="3 6" id="KW-1133">Transmembrane helix</keyword>
<feature type="compositionally biased region" description="Polar residues" evidence="7">
    <location>
        <begin position="488"/>
        <end position="497"/>
    </location>
</feature>
<feature type="region of interest" description="Disordered" evidence="7">
    <location>
        <begin position="568"/>
        <end position="627"/>
    </location>
</feature>
<feature type="compositionally biased region" description="Basic and acidic residues" evidence="7">
    <location>
        <begin position="596"/>
        <end position="608"/>
    </location>
</feature>
<dbReference type="InterPro" id="IPR000615">
    <property type="entry name" value="Bestrophin"/>
</dbReference>
<feature type="region of interest" description="Disordered" evidence="7">
    <location>
        <begin position="364"/>
        <end position="384"/>
    </location>
</feature>
<keyword evidence="6" id="KW-0406">Ion transport</keyword>
<evidence type="ECO:0000256" key="6">
    <source>
        <dbReference type="RuleBase" id="RU363126"/>
    </source>
</evidence>
<dbReference type="PANTHER" id="PTHR10736">
    <property type="entry name" value="BESTROPHIN"/>
    <property type="match status" value="1"/>
</dbReference>
<evidence type="ECO:0000256" key="1">
    <source>
        <dbReference type="ARBA" id="ARBA00004370"/>
    </source>
</evidence>
<evidence type="ECO:0000256" key="4">
    <source>
        <dbReference type="ARBA" id="ARBA00023136"/>
    </source>
</evidence>
<keyword evidence="6" id="KW-0868">Chloride</keyword>
<dbReference type="GO" id="GO:0034707">
    <property type="term" value="C:chloride channel complex"/>
    <property type="evidence" value="ECO:0007669"/>
    <property type="project" value="UniProtKB-KW"/>
</dbReference>
<sequence length="627" mass="71627">MTVSYSLDVSKARFCGFTKLLGRWKGSIYKILWREFLVFCLAYAILSFIYRRCLDLEQKVIFEKIVVFVDTFTDMIPLSFVLGFYVSLVVGRWWGQYQTIPWPDRLCFMIASYVHGSDERSRKIRRTLGRYAILAQVLTFQAVSTSVKRRFPTTQHLVAAGIMTKEELSVYDKISFVYGKWWLPLHWFTALATRSRKEGRIKDSMLLNGLLRELLDYRNSCAIMFGYDWISVPLVYTQVAEMILNPYGEDDDDFELNWCLDRSVHLTYLVVDNLQLKHPKVTKDFFWDEMEPILPQTRQSAKFFVHPQLGSAFNLEVEEAEYLPMDELLEQDAEENVYNGSIKRGNEYRPSLIRRLISSGFGQSRRRRTYRRENSSSSSGFTNAAFESNNEKNIVSSRKIPLGSPTSSLNNAVSVTASHSRTSSASFRPNSLSLQKSKAYDLQGAERKTHRLQAVNSAPEAPTDEKALPVIKSLSAPLTNTIENSKLPTEELSNQENCLEEDSNQTESDRILMPSIPEETSKAPSVIGVEDENVITNESPQKKLEEVQHLMKAANKVLKELNFSPATELRQDHESKCYESCCSANEESSSEENDDLKDIKSENRKSDDATVIEIDTNKEQGLTISSQ</sequence>
<comment type="caution">
    <text evidence="8">The sequence shown here is derived from an EMBL/GenBank/DDBJ whole genome shotgun (WGS) entry which is preliminary data.</text>
</comment>
<proteinExistence type="inferred from homology"/>
<dbReference type="GO" id="GO:0005254">
    <property type="term" value="F:chloride channel activity"/>
    <property type="evidence" value="ECO:0007669"/>
    <property type="project" value="UniProtKB-KW"/>
</dbReference>
<keyword evidence="6" id="KW-0869">Chloride channel</keyword>
<dbReference type="InterPro" id="IPR021134">
    <property type="entry name" value="Bestrophin-like"/>
</dbReference>
<organism evidence="8 9">
    <name type="scientific">Trichonephila inaurata madagascariensis</name>
    <dbReference type="NCBI Taxonomy" id="2747483"/>
    <lineage>
        <taxon>Eukaryota</taxon>
        <taxon>Metazoa</taxon>
        <taxon>Ecdysozoa</taxon>
        <taxon>Arthropoda</taxon>
        <taxon>Chelicerata</taxon>
        <taxon>Arachnida</taxon>
        <taxon>Araneae</taxon>
        <taxon>Araneomorphae</taxon>
        <taxon>Entelegynae</taxon>
        <taxon>Araneoidea</taxon>
        <taxon>Nephilidae</taxon>
        <taxon>Trichonephila</taxon>
        <taxon>Trichonephila inaurata</taxon>
    </lineage>
</organism>
<feature type="transmembrane region" description="Helical" evidence="6">
    <location>
        <begin position="75"/>
        <end position="95"/>
    </location>
</feature>
<keyword evidence="4 6" id="KW-0472">Membrane</keyword>
<dbReference type="EMBL" id="BMAV01001439">
    <property type="protein sequence ID" value="GFY39557.1"/>
    <property type="molecule type" value="Genomic_DNA"/>
</dbReference>
<keyword evidence="6" id="KW-0407">Ion channel</keyword>
<dbReference type="Pfam" id="PF01062">
    <property type="entry name" value="Bestrophin"/>
    <property type="match status" value="1"/>
</dbReference>